<dbReference type="EMBL" id="KV875093">
    <property type="protein sequence ID" value="OIW35580.1"/>
    <property type="molecule type" value="Genomic_DNA"/>
</dbReference>
<keyword evidence="3 5" id="KW-1133">Transmembrane helix</keyword>
<evidence type="ECO:0000313" key="8">
    <source>
        <dbReference type="Proteomes" id="UP000182658"/>
    </source>
</evidence>
<dbReference type="SUPFAM" id="SSF103473">
    <property type="entry name" value="MFS general substrate transporter"/>
    <property type="match status" value="1"/>
</dbReference>
<dbReference type="OrthoDB" id="440553at2759"/>
<evidence type="ECO:0000313" key="7">
    <source>
        <dbReference type="EMBL" id="OIW35580.1"/>
    </source>
</evidence>
<keyword evidence="4 5" id="KW-0472">Membrane</keyword>
<feature type="domain" description="Major facilitator superfamily (MFS) profile" evidence="6">
    <location>
        <begin position="22"/>
        <end position="515"/>
    </location>
</feature>
<accession>A0A1J7K1J2</accession>
<evidence type="ECO:0000256" key="3">
    <source>
        <dbReference type="ARBA" id="ARBA00022989"/>
    </source>
</evidence>
<dbReference type="PROSITE" id="PS00216">
    <property type="entry name" value="SUGAR_TRANSPORT_1"/>
    <property type="match status" value="1"/>
</dbReference>
<evidence type="ECO:0000256" key="2">
    <source>
        <dbReference type="ARBA" id="ARBA00022692"/>
    </source>
</evidence>
<dbReference type="GO" id="GO:0005886">
    <property type="term" value="C:plasma membrane"/>
    <property type="evidence" value="ECO:0007669"/>
    <property type="project" value="TreeGrafter"/>
</dbReference>
<reference evidence="7 8" key="1">
    <citation type="submission" date="2016-10" db="EMBL/GenBank/DDBJ databases">
        <title>Draft genome sequence of Coniochaeta ligniaria NRRL30616, a lignocellulolytic fungus for bioabatement of inhibitors in plant biomass hydrolysates.</title>
        <authorList>
            <consortium name="DOE Joint Genome Institute"/>
            <person name="Jimenez D.J."/>
            <person name="Hector R.E."/>
            <person name="Riley R."/>
            <person name="Sun H."/>
            <person name="Grigoriev I.V."/>
            <person name="Van Elsas J.D."/>
            <person name="Nichols N.N."/>
        </authorList>
    </citation>
    <scope>NUCLEOTIDE SEQUENCE [LARGE SCALE GENOMIC DNA]</scope>
    <source>
        <strain evidence="7 8">NRRL 30616</strain>
    </source>
</reference>
<keyword evidence="2 5" id="KW-0812">Transmembrane</keyword>
<feature type="transmembrane region" description="Helical" evidence="5">
    <location>
        <begin position="87"/>
        <end position="104"/>
    </location>
</feature>
<name>A0A1J7K1J2_9PEZI</name>
<evidence type="ECO:0000256" key="5">
    <source>
        <dbReference type="SAM" id="Phobius"/>
    </source>
</evidence>
<feature type="transmembrane region" description="Helical" evidence="5">
    <location>
        <begin position="286"/>
        <end position="309"/>
    </location>
</feature>
<feature type="transmembrane region" description="Helical" evidence="5">
    <location>
        <begin position="215"/>
        <end position="233"/>
    </location>
</feature>
<feature type="transmembrane region" description="Helical" evidence="5">
    <location>
        <begin position="175"/>
        <end position="195"/>
    </location>
</feature>
<dbReference type="Proteomes" id="UP000182658">
    <property type="component" value="Unassembled WGS sequence"/>
</dbReference>
<feature type="transmembrane region" description="Helical" evidence="5">
    <location>
        <begin position="245"/>
        <end position="262"/>
    </location>
</feature>
<evidence type="ECO:0000256" key="1">
    <source>
        <dbReference type="ARBA" id="ARBA00004141"/>
    </source>
</evidence>
<dbReference type="Pfam" id="PF07690">
    <property type="entry name" value="MFS_1"/>
    <property type="match status" value="1"/>
</dbReference>
<evidence type="ECO:0000259" key="6">
    <source>
        <dbReference type="PROSITE" id="PS50850"/>
    </source>
</evidence>
<dbReference type="GO" id="GO:0022857">
    <property type="term" value="F:transmembrane transporter activity"/>
    <property type="evidence" value="ECO:0007669"/>
    <property type="project" value="InterPro"/>
</dbReference>
<comment type="subcellular location">
    <subcellularLocation>
        <location evidence="1">Membrane</location>
        <topology evidence="1">Multi-pass membrane protein</topology>
    </subcellularLocation>
</comment>
<dbReference type="InterPro" id="IPR020846">
    <property type="entry name" value="MFS_dom"/>
</dbReference>
<dbReference type="InParanoid" id="A0A1J7K1J2"/>
<gene>
    <name evidence="7" type="ORF">CONLIGDRAFT_658992</name>
</gene>
<feature type="transmembrane region" description="Helical" evidence="5">
    <location>
        <begin position="57"/>
        <end position="75"/>
    </location>
</feature>
<feature type="transmembrane region" description="Helical" evidence="5">
    <location>
        <begin position="385"/>
        <end position="408"/>
    </location>
</feature>
<dbReference type="AlphaFoldDB" id="A0A1J7K1J2"/>
<dbReference type="InterPro" id="IPR011701">
    <property type="entry name" value="MFS"/>
</dbReference>
<sequence>MEARDNPCLVTSSHPSGLAVEGIASIGAGLFLSLMDTTIVATMLYNVSEEFGGFRMSPWIVLSYTLSYVGFSVLSARLSDSLGRKPVLLASFVVFLAASMACAASKNMDQLIGFRAAQGAGGAGLYALAMIIYPEICPPNMVPAISAVVGIVVALAGVSGPIIGGALTSYADWRYGFWINGPCAFVPGVILLFAWPKNMLTFAKVPFKNLDYVGTLFILGSTVLLVFIVNEAAIREFTWDSGPTISVLIISGLCWIAMVLWQREISRNPKFRHIRPQFPWQVLTDRVMMCALGTSVLAGFVMFLAIVHIPMRAQIVNLYDAVKAGILLLPLMGSMAVGSMLGGAVSSKKNNTFWTLNIASILTLVGSGLLSTLGETISPEPKQWGFEVILGFGLGLNMSTATFITSLQVKFEYHAVSQGILAQLRVFGGSMGVAAGFIVLNKEIQDSLSGVLSPEQLQDFYRSPIAIFGFSVYQQLRVRQAYISAFNTNMRVCIGLSALSVVAALCTYQRRPPSVQKRLEDLEKIFAQTAALDAAQGA</sequence>
<keyword evidence="8" id="KW-1185">Reference proteome</keyword>
<dbReference type="PROSITE" id="PS50850">
    <property type="entry name" value="MFS"/>
    <property type="match status" value="1"/>
</dbReference>
<evidence type="ECO:0000256" key="4">
    <source>
        <dbReference type="ARBA" id="ARBA00023136"/>
    </source>
</evidence>
<feature type="transmembrane region" description="Helical" evidence="5">
    <location>
        <begin position="142"/>
        <end position="163"/>
    </location>
</feature>
<protein>
    <submittedName>
        <fullName evidence="7">MFS general substrate transporter</fullName>
    </submittedName>
</protein>
<dbReference type="InterPro" id="IPR036259">
    <property type="entry name" value="MFS_trans_sf"/>
</dbReference>
<feature type="transmembrane region" description="Helical" evidence="5">
    <location>
        <begin position="321"/>
        <end position="341"/>
    </location>
</feature>
<dbReference type="PANTHER" id="PTHR23501:SF43">
    <property type="entry name" value="MULTIDRUG TRANSPORTER, PUTATIVE (AFU_ORTHOLOGUE AFUA_6G03040)-RELATED"/>
    <property type="match status" value="1"/>
</dbReference>
<feature type="transmembrane region" description="Helical" evidence="5">
    <location>
        <begin position="23"/>
        <end position="45"/>
    </location>
</feature>
<organism evidence="7 8">
    <name type="scientific">Coniochaeta ligniaria NRRL 30616</name>
    <dbReference type="NCBI Taxonomy" id="1408157"/>
    <lineage>
        <taxon>Eukaryota</taxon>
        <taxon>Fungi</taxon>
        <taxon>Dikarya</taxon>
        <taxon>Ascomycota</taxon>
        <taxon>Pezizomycotina</taxon>
        <taxon>Sordariomycetes</taxon>
        <taxon>Sordariomycetidae</taxon>
        <taxon>Coniochaetales</taxon>
        <taxon>Coniochaetaceae</taxon>
        <taxon>Coniochaeta</taxon>
    </lineage>
</organism>
<feature type="transmembrane region" description="Helical" evidence="5">
    <location>
        <begin position="420"/>
        <end position="440"/>
    </location>
</feature>
<feature type="transmembrane region" description="Helical" evidence="5">
    <location>
        <begin position="116"/>
        <end position="136"/>
    </location>
</feature>
<proteinExistence type="predicted"/>
<dbReference type="InterPro" id="IPR005829">
    <property type="entry name" value="Sugar_transporter_CS"/>
</dbReference>
<feature type="transmembrane region" description="Helical" evidence="5">
    <location>
        <begin position="353"/>
        <end position="373"/>
    </location>
</feature>
<dbReference type="Gene3D" id="1.20.1250.20">
    <property type="entry name" value="MFS general substrate transporter like domains"/>
    <property type="match status" value="2"/>
</dbReference>
<dbReference type="PANTHER" id="PTHR23501">
    <property type="entry name" value="MAJOR FACILITATOR SUPERFAMILY"/>
    <property type="match status" value="1"/>
</dbReference>